<dbReference type="HOGENOM" id="CLU_1501483_0_0_10"/>
<accession>F4KRR1</accession>
<proteinExistence type="predicted"/>
<evidence type="ECO:0000313" key="1">
    <source>
        <dbReference type="EMBL" id="AEE50015.1"/>
    </source>
</evidence>
<dbReference type="KEGG" id="hhy:Halhy_2130"/>
<reference evidence="1 2" key="1">
    <citation type="journal article" date="2011" name="Stand. Genomic Sci.">
        <title>Complete genome sequence of Haliscomenobacter hydrossis type strain (O).</title>
        <authorList>
            <consortium name="US DOE Joint Genome Institute (JGI-PGF)"/>
            <person name="Daligault H."/>
            <person name="Lapidus A."/>
            <person name="Zeytun A."/>
            <person name="Nolan M."/>
            <person name="Lucas S."/>
            <person name="Del Rio T.G."/>
            <person name="Tice H."/>
            <person name="Cheng J.F."/>
            <person name="Tapia R."/>
            <person name="Han C."/>
            <person name="Goodwin L."/>
            <person name="Pitluck S."/>
            <person name="Liolios K."/>
            <person name="Pagani I."/>
            <person name="Ivanova N."/>
            <person name="Huntemann M."/>
            <person name="Mavromatis K."/>
            <person name="Mikhailova N."/>
            <person name="Pati A."/>
            <person name="Chen A."/>
            <person name="Palaniappan K."/>
            <person name="Land M."/>
            <person name="Hauser L."/>
            <person name="Brambilla E.M."/>
            <person name="Rohde M."/>
            <person name="Verbarg S."/>
            <person name="Goker M."/>
            <person name="Bristow J."/>
            <person name="Eisen J.A."/>
            <person name="Markowitz V."/>
            <person name="Hugenholtz P."/>
            <person name="Kyrpides N.C."/>
            <person name="Klenk H.P."/>
            <person name="Woyke T."/>
        </authorList>
    </citation>
    <scope>NUCLEOTIDE SEQUENCE [LARGE SCALE GENOMIC DNA]</scope>
    <source>
        <strain evidence="2">ATCC 27775 / DSM 1100 / LMG 10767 / O</strain>
    </source>
</reference>
<protein>
    <submittedName>
        <fullName evidence="1">Uncharacterized protein</fullName>
    </submittedName>
</protein>
<dbReference type="OrthoDB" id="1493320at2"/>
<sequence length="179" mass="21026">MKNTFLILVFFLSVCLQRGIAQEIPVQIQDFLIRSEVELLYPVDSDYKPAYIPEYLFQRYDYAIRSNKEAVEIRFLFLPDMGNAPHAQVNSYRMALHIGDNETNTSFTARELTERELTEVFNADWGRVYILKPKATFSAQQHCRFLVLHKENKGMVCVFYLFDKPSAAIDQRLHMLKYQ</sequence>
<dbReference type="AlphaFoldDB" id="F4KRR1"/>
<dbReference type="RefSeq" id="WP_013764568.1">
    <property type="nucleotide sequence ID" value="NC_015510.1"/>
</dbReference>
<reference key="2">
    <citation type="submission" date="2011-04" db="EMBL/GenBank/DDBJ databases">
        <title>Complete sequence of chromosome of Haliscomenobacter hydrossis DSM 1100.</title>
        <authorList>
            <consortium name="US DOE Joint Genome Institute (JGI-PGF)"/>
            <person name="Lucas S."/>
            <person name="Han J."/>
            <person name="Lapidus A."/>
            <person name="Bruce D."/>
            <person name="Goodwin L."/>
            <person name="Pitluck S."/>
            <person name="Peters L."/>
            <person name="Kyrpides N."/>
            <person name="Mavromatis K."/>
            <person name="Ivanova N."/>
            <person name="Ovchinnikova G."/>
            <person name="Pagani I."/>
            <person name="Daligault H."/>
            <person name="Detter J.C."/>
            <person name="Han C."/>
            <person name="Land M."/>
            <person name="Hauser L."/>
            <person name="Markowitz V."/>
            <person name="Cheng J.-F."/>
            <person name="Hugenholtz P."/>
            <person name="Woyke T."/>
            <person name="Wu D."/>
            <person name="Verbarg S."/>
            <person name="Frueling A."/>
            <person name="Brambilla E."/>
            <person name="Klenk H.-P."/>
            <person name="Eisen J.A."/>
        </authorList>
    </citation>
    <scope>NUCLEOTIDE SEQUENCE</scope>
    <source>
        <strain>DSM 1100</strain>
    </source>
</reference>
<gene>
    <name evidence="1" type="ordered locus">Halhy_2130</name>
</gene>
<dbReference type="EMBL" id="CP002691">
    <property type="protein sequence ID" value="AEE50015.1"/>
    <property type="molecule type" value="Genomic_DNA"/>
</dbReference>
<name>F4KRR1_HALH1</name>
<organism evidence="1 2">
    <name type="scientific">Haliscomenobacter hydrossis (strain ATCC 27775 / DSM 1100 / LMG 10767 / O)</name>
    <dbReference type="NCBI Taxonomy" id="760192"/>
    <lineage>
        <taxon>Bacteria</taxon>
        <taxon>Pseudomonadati</taxon>
        <taxon>Bacteroidota</taxon>
        <taxon>Saprospiria</taxon>
        <taxon>Saprospirales</taxon>
        <taxon>Haliscomenobacteraceae</taxon>
        <taxon>Haliscomenobacter</taxon>
    </lineage>
</organism>
<keyword evidence="2" id="KW-1185">Reference proteome</keyword>
<evidence type="ECO:0000313" key="2">
    <source>
        <dbReference type="Proteomes" id="UP000008461"/>
    </source>
</evidence>
<dbReference type="Proteomes" id="UP000008461">
    <property type="component" value="Chromosome"/>
</dbReference>